<organism evidence="5 6">
    <name type="scientific">Pukyongia salina</name>
    <dbReference type="NCBI Taxonomy" id="2094025"/>
    <lineage>
        <taxon>Bacteria</taxon>
        <taxon>Pseudomonadati</taxon>
        <taxon>Bacteroidota</taxon>
        <taxon>Flavobacteriia</taxon>
        <taxon>Flavobacteriales</taxon>
        <taxon>Flavobacteriaceae</taxon>
        <taxon>Pukyongia</taxon>
    </lineage>
</organism>
<dbReference type="InterPro" id="IPR029000">
    <property type="entry name" value="Cyclophilin-like_dom_sf"/>
</dbReference>
<feature type="domain" description="Carboxyltransferase" evidence="4">
    <location>
        <begin position="23"/>
        <end position="281"/>
    </location>
</feature>
<dbReference type="AlphaFoldDB" id="A0A2S0HYF1"/>
<evidence type="ECO:0000313" key="5">
    <source>
        <dbReference type="EMBL" id="AVI51717.1"/>
    </source>
</evidence>
<evidence type="ECO:0000256" key="3">
    <source>
        <dbReference type="ARBA" id="ARBA00022840"/>
    </source>
</evidence>
<dbReference type="Proteomes" id="UP000238442">
    <property type="component" value="Chromosome"/>
</dbReference>
<dbReference type="KEGG" id="aue:C5O00_11300"/>
<dbReference type="InterPro" id="IPR052708">
    <property type="entry name" value="PxpC"/>
</dbReference>
<dbReference type="OrthoDB" id="9782422at2"/>
<keyword evidence="1" id="KW-0547">Nucleotide-binding</keyword>
<dbReference type="GO" id="GO:0005524">
    <property type="term" value="F:ATP binding"/>
    <property type="evidence" value="ECO:0007669"/>
    <property type="project" value="UniProtKB-KW"/>
</dbReference>
<evidence type="ECO:0000256" key="1">
    <source>
        <dbReference type="ARBA" id="ARBA00022741"/>
    </source>
</evidence>
<proteinExistence type="predicted"/>
<sequence>MIEVQHPGMYSSIQDLGRYGFRKYGVPISGFMDEASAVKGNVLLGNDPNCAVLEFANAGPKLFFTKPAIIAVTGASFNIMLDGKEMNPNRAVLVNSNSVLEMGKAYKGVWGYLAIKGGITANVVLGSRSYFKGLTREEKLKKGDIIEISTLSESSSQEVSWGEQLPDMDLYRTIPVTEGPEFHTLSSAIRLKITDATYVISPQSNRMAYLLDHTEPISAKEIVTAPVQPGIVQLTPSGKMLVLMKDAQTTGGYSRIFHLNEKATQQIAQLRPGEEVRFKLV</sequence>
<dbReference type="GO" id="GO:0016787">
    <property type="term" value="F:hydrolase activity"/>
    <property type="evidence" value="ECO:0007669"/>
    <property type="project" value="UniProtKB-KW"/>
</dbReference>
<dbReference type="EMBL" id="CP027062">
    <property type="protein sequence ID" value="AVI51717.1"/>
    <property type="molecule type" value="Genomic_DNA"/>
</dbReference>
<gene>
    <name evidence="5" type="ORF">C5O00_11300</name>
</gene>
<dbReference type="Gene3D" id="2.40.100.10">
    <property type="entry name" value="Cyclophilin-like"/>
    <property type="match status" value="1"/>
</dbReference>
<accession>A0A2S0HYF1</accession>
<dbReference type="InterPro" id="IPR003778">
    <property type="entry name" value="CT_A_B"/>
</dbReference>
<dbReference type="RefSeq" id="WP_105216957.1">
    <property type="nucleotide sequence ID" value="NZ_CP027062.1"/>
</dbReference>
<name>A0A2S0HYF1_9FLAO</name>
<dbReference type="PANTHER" id="PTHR43309:SF3">
    <property type="entry name" value="5-OXOPROLINASE SUBUNIT C"/>
    <property type="match status" value="1"/>
</dbReference>
<protein>
    <submittedName>
        <fullName evidence="5">Allophanate hydrolase</fullName>
    </submittedName>
</protein>
<dbReference type="SMART" id="SM00797">
    <property type="entry name" value="AHS2"/>
    <property type="match status" value="1"/>
</dbReference>
<evidence type="ECO:0000313" key="6">
    <source>
        <dbReference type="Proteomes" id="UP000238442"/>
    </source>
</evidence>
<evidence type="ECO:0000259" key="4">
    <source>
        <dbReference type="SMART" id="SM00797"/>
    </source>
</evidence>
<keyword evidence="3" id="KW-0067">ATP-binding</keyword>
<dbReference type="PANTHER" id="PTHR43309">
    <property type="entry name" value="5-OXOPROLINASE SUBUNIT C"/>
    <property type="match status" value="1"/>
</dbReference>
<keyword evidence="2 5" id="KW-0378">Hydrolase</keyword>
<reference evidence="5 6" key="1">
    <citation type="submission" date="2018-02" db="EMBL/GenBank/DDBJ databases">
        <title>Genomic analysis of the strain RR4-38 isolated from a seawater recirculating aquaculture system.</title>
        <authorList>
            <person name="Kim Y.-S."/>
            <person name="Jang Y.H."/>
            <person name="Kim K.-H."/>
        </authorList>
    </citation>
    <scope>NUCLEOTIDE SEQUENCE [LARGE SCALE GENOMIC DNA]</scope>
    <source>
        <strain evidence="5 6">RR4-38</strain>
    </source>
</reference>
<dbReference type="Pfam" id="PF02626">
    <property type="entry name" value="CT_A_B"/>
    <property type="match status" value="1"/>
</dbReference>
<keyword evidence="6" id="KW-1185">Reference proteome</keyword>
<evidence type="ECO:0000256" key="2">
    <source>
        <dbReference type="ARBA" id="ARBA00022801"/>
    </source>
</evidence>